<dbReference type="Proteomes" id="UP000001227">
    <property type="component" value="Chromosome"/>
</dbReference>
<evidence type="ECO:0000313" key="3">
    <source>
        <dbReference type="Proteomes" id="UP000001227"/>
    </source>
</evidence>
<evidence type="ECO:0000313" key="2">
    <source>
        <dbReference type="EMBL" id="ACE06670.1"/>
    </source>
</evidence>
<gene>
    <name evidence="2" type="ordered locus">Aasi_1366</name>
</gene>
<dbReference type="HOGENOM" id="CLU_625047_0_0_10"/>
<proteinExistence type="predicted"/>
<dbReference type="RefSeq" id="WP_012473412.1">
    <property type="nucleotide sequence ID" value="NC_010830.1"/>
</dbReference>
<dbReference type="KEGG" id="aas:Aasi_1366"/>
<dbReference type="STRING" id="452471.Aasi_1366"/>
<name>B3ETW8_AMOA5</name>
<feature type="compositionally biased region" description="Basic and acidic residues" evidence="1">
    <location>
        <begin position="409"/>
        <end position="424"/>
    </location>
</feature>
<reference evidence="2 3" key="1">
    <citation type="journal article" date="2010" name="J. Bacteriol.">
        <title>The genome of the amoeba symbiont 'Candidatus Amoebophilus asiaticus' reveals common mechanisms for host cell interaction among amoeba-associated bacteria.</title>
        <authorList>
            <person name="Schmitz-Esser S."/>
            <person name="Tischler P."/>
            <person name="Arnold R."/>
            <person name="Montanaro J."/>
            <person name="Wagner M."/>
            <person name="Rattei T."/>
            <person name="Horn M."/>
        </authorList>
    </citation>
    <scope>NUCLEOTIDE SEQUENCE [LARGE SCALE GENOMIC DNA]</scope>
    <source>
        <strain evidence="2 3">5a2</strain>
    </source>
</reference>
<keyword evidence="3" id="KW-1185">Reference proteome</keyword>
<dbReference type="AlphaFoldDB" id="B3ETW8"/>
<sequence length="438" mass="49466">MVKLKIKPGNVLRQVYTLFFSMLVLLHTSCGERPEEDAIKNAQEQLNEQFRNDNDNPQTQFQKALRAIGDNSNNDENQREGYTKVALEIIENYSKDLDTEPKSPNNALNLVLGAMKEVSNGANVLRVLEHTRIEKYIRIFKALCKKGVRLDDTILNLLTVSATIDDGIEILYYPLVVLGALNADATSISPKKVPFKQKGIVKENIPILWWALRNPQLNMELKKEMVKILVEPKNVPMINEIFTIPAKYSKDSAQKLTPAMYMAYHEHTTADEQNANDSAKMFEYFLDNPGIKLLEKPEGEDSAVGTLGLNGAPLLSFIVFNATRDVVKFRDRWLAVLDKALALQSGDLGDPKNPKKTKKPIKEYVQHHIDPYINQEGSGLNENEQKRLIEVRARLEEYIGETIPPTKAKTHDSNGNGKKEDNNKKQKNKKNKGGKDNS</sequence>
<accession>B3ETW8</accession>
<organism evidence="2 3">
    <name type="scientific">Amoebophilus asiaticus (strain 5a2)</name>
    <dbReference type="NCBI Taxonomy" id="452471"/>
    <lineage>
        <taxon>Bacteria</taxon>
        <taxon>Pseudomonadati</taxon>
        <taxon>Bacteroidota</taxon>
        <taxon>Cytophagia</taxon>
        <taxon>Cytophagales</taxon>
        <taxon>Amoebophilaceae</taxon>
        <taxon>Candidatus Amoebophilus</taxon>
    </lineage>
</organism>
<evidence type="ECO:0000256" key="1">
    <source>
        <dbReference type="SAM" id="MobiDB-lite"/>
    </source>
</evidence>
<protein>
    <submittedName>
        <fullName evidence="2">Uncharacterized protein</fullName>
    </submittedName>
</protein>
<dbReference type="EMBL" id="CP001102">
    <property type="protein sequence ID" value="ACE06670.1"/>
    <property type="molecule type" value="Genomic_DNA"/>
</dbReference>
<feature type="region of interest" description="Disordered" evidence="1">
    <location>
        <begin position="400"/>
        <end position="438"/>
    </location>
</feature>